<reference evidence="2" key="2">
    <citation type="submission" date="2020-09" db="EMBL/GenBank/DDBJ databases">
        <authorList>
            <person name="Sun Q."/>
            <person name="Kim S."/>
        </authorList>
    </citation>
    <scope>NUCLEOTIDE SEQUENCE</scope>
    <source>
        <strain evidence="2">KCTC 12711</strain>
    </source>
</reference>
<dbReference type="AlphaFoldDB" id="A0A918RHN6"/>
<evidence type="ECO:0000313" key="2">
    <source>
        <dbReference type="EMBL" id="GGZ96887.1"/>
    </source>
</evidence>
<comment type="caution">
    <text evidence="2">The sequence shown here is derived from an EMBL/GenBank/DDBJ whole genome shotgun (WGS) entry which is preliminary data.</text>
</comment>
<evidence type="ECO:0000256" key="1">
    <source>
        <dbReference type="SAM" id="Phobius"/>
    </source>
</evidence>
<evidence type="ECO:0000313" key="3">
    <source>
        <dbReference type="Proteomes" id="UP000614811"/>
    </source>
</evidence>
<dbReference type="PANTHER" id="PTHR40115:SF1">
    <property type="entry name" value="INNER MEMBRANE PROTEIN WITH PEPSY TM HELIX"/>
    <property type="match status" value="1"/>
</dbReference>
<name>A0A918RHN6_9GAMM</name>
<dbReference type="Pfam" id="PF16357">
    <property type="entry name" value="PepSY_TM_like_2"/>
    <property type="match status" value="1"/>
</dbReference>
<dbReference type="InterPro" id="IPR032307">
    <property type="entry name" value="PepSY_TM-like_2"/>
</dbReference>
<gene>
    <name evidence="2" type="ORF">GCM10008090_01410</name>
</gene>
<feature type="transmembrane region" description="Helical" evidence="1">
    <location>
        <begin position="35"/>
        <end position="57"/>
    </location>
</feature>
<keyword evidence="1" id="KW-0812">Transmembrane</keyword>
<sequence>MHTTTKSVSTSPTRQAWDWTKSDVAKRVFKIARWLHIYLSTTALAIVLFFSVTGFTLNHANWFSGAAKTGIDTYTLPDEISSALSDPAVFPTALVTEYLRREHGLSHPRSIDHDLELGEVSLDFPLPAGYAFVSILVPDQIIEIEHQSGNLWVLMNDLHKGRHTGAAWSTFIDFSAVIMTLLAVAGILILFQLKKYRNWGLALTIIGVLTPLIWYLLFVPNY</sequence>
<organism evidence="2 3">
    <name type="scientific">Arenicella chitinivorans</name>
    <dbReference type="NCBI Taxonomy" id="1329800"/>
    <lineage>
        <taxon>Bacteria</taxon>
        <taxon>Pseudomonadati</taxon>
        <taxon>Pseudomonadota</taxon>
        <taxon>Gammaproteobacteria</taxon>
        <taxon>Arenicellales</taxon>
        <taxon>Arenicellaceae</taxon>
        <taxon>Arenicella</taxon>
    </lineage>
</organism>
<protein>
    <submittedName>
        <fullName evidence="2">Peptidase</fullName>
    </submittedName>
</protein>
<feature type="transmembrane region" description="Helical" evidence="1">
    <location>
        <begin position="166"/>
        <end position="191"/>
    </location>
</feature>
<dbReference type="Proteomes" id="UP000614811">
    <property type="component" value="Unassembled WGS sequence"/>
</dbReference>
<accession>A0A918RHN6</accession>
<feature type="transmembrane region" description="Helical" evidence="1">
    <location>
        <begin position="198"/>
        <end position="217"/>
    </location>
</feature>
<keyword evidence="1" id="KW-0472">Membrane</keyword>
<dbReference type="RefSeq" id="WP_189398089.1">
    <property type="nucleotide sequence ID" value="NZ_BMXA01000001.1"/>
</dbReference>
<reference evidence="2" key="1">
    <citation type="journal article" date="2014" name="Int. J. Syst. Evol. Microbiol.">
        <title>Complete genome sequence of Corynebacterium casei LMG S-19264T (=DSM 44701T), isolated from a smear-ripened cheese.</title>
        <authorList>
            <consortium name="US DOE Joint Genome Institute (JGI-PGF)"/>
            <person name="Walter F."/>
            <person name="Albersmeier A."/>
            <person name="Kalinowski J."/>
            <person name="Ruckert C."/>
        </authorList>
    </citation>
    <scope>NUCLEOTIDE SEQUENCE</scope>
    <source>
        <strain evidence="2">KCTC 12711</strain>
    </source>
</reference>
<dbReference type="PANTHER" id="PTHR40115">
    <property type="entry name" value="INNER MEMBRANE PROTEIN WITH PEPSY TM HELIX"/>
    <property type="match status" value="1"/>
</dbReference>
<keyword evidence="1" id="KW-1133">Transmembrane helix</keyword>
<keyword evidence="3" id="KW-1185">Reference proteome</keyword>
<dbReference type="EMBL" id="BMXA01000001">
    <property type="protein sequence ID" value="GGZ96887.1"/>
    <property type="molecule type" value="Genomic_DNA"/>
</dbReference>
<proteinExistence type="predicted"/>